<dbReference type="GeneID" id="63776885"/>
<accession>A0A1Y2DPY9</accession>
<evidence type="ECO:0000256" key="5">
    <source>
        <dbReference type="ARBA" id="ARBA00023274"/>
    </source>
</evidence>
<sequence>MAKKPRSRIINARLISMAMTGFFYTFKRPRTAQPMSMLKYDPIGMRLPFPPSRDLWCSFAVDG</sequence>
<keyword evidence="4" id="KW-0496">Mitochondrion</keyword>
<dbReference type="InterPro" id="IPR052008">
    <property type="entry name" value="Mitoribosomal_protein_bL33"/>
</dbReference>
<reference evidence="7 8" key="1">
    <citation type="submission" date="2016-07" db="EMBL/GenBank/DDBJ databases">
        <title>Pervasive Adenine N6-methylation of Active Genes in Fungi.</title>
        <authorList>
            <consortium name="DOE Joint Genome Institute"/>
            <person name="Mondo S.J."/>
            <person name="Dannebaum R.O."/>
            <person name="Kuo R.C."/>
            <person name="Labutti K."/>
            <person name="Haridas S."/>
            <person name="Kuo A."/>
            <person name="Salamov A."/>
            <person name="Ahrendt S.R."/>
            <person name="Lipzen A."/>
            <person name="Sullivan W."/>
            <person name="Andreopoulos W.B."/>
            <person name="Clum A."/>
            <person name="Lindquist E."/>
            <person name="Daum C."/>
            <person name="Ramamoorthy G.K."/>
            <person name="Gryganskyi A."/>
            <person name="Culley D."/>
            <person name="Magnuson J.K."/>
            <person name="James T.Y."/>
            <person name="O'Malley M.A."/>
            <person name="Stajich J.E."/>
            <person name="Spatafora J.W."/>
            <person name="Visel A."/>
            <person name="Grigoriev I.V."/>
        </authorList>
    </citation>
    <scope>NUCLEOTIDE SEQUENCE [LARGE SCALE GENOMIC DNA]</scope>
    <source>
        <strain evidence="7 8">CBS 129021</strain>
    </source>
</reference>
<evidence type="ECO:0000313" key="7">
    <source>
        <dbReference type="EMBL" id="ORY61363.1"/>
    </source>
</evidence>
<dbReference type="GO" id="GO:1990904">
    <property type="term" value="C:ribonucleoprotein complex"/>
    <property type="evidence" value="ECO:0007669"/>
    <property type="project" value="UniProtKB-KW"/>
</dbReference>
<dbReference type="InterPro" id="IPR011332">
    <property type="entry name" value="Ribosomal_zn-bd"/>
</dbReference>
<dbReference type="InParanoid" id="A0A1Y2DPY9"/>
<dbReference type="PANTHER" id="PTHR47037:SF1">
    <property type="entry name" value="LARGE RIBOSOMAL SUBUNIT PROTEIN BL33M"/>
    <property type="match status" value="1"/>
</dbReference>
<dbReference type="Gene3D" id="2.20.28.120">
    <property type="entry name" value="Ribosomal protein L33"/>
    <property type="match status" value="1"/>
</dbReference>
<name>A0A1Y2DPY9_9PEZI</name>
<comment type="subcellular location">
    <subcellularLocation>
        <location evidence="1">Mitochondrion</location>
    </subcellularLocation>
</comment>
<evidence type="ECO:0000256" key="4">
    <source>
        <dbReference type="ARBA" id="ARBA00023128"/>
    </source>
</evidence>
<keyword evidence="3" id="KW-0689">Ribosomal protein</keyword>
<dbReference type="AlphaFoldDB" id="A0A1Y2DPY9"/>
<dbReference type="RefSeq" id="XP_040713440.1">
    <property type="nucleotide sequence ID" value="XM_040860673.1"/>
</dbReference>
<evidence type="ECO:0000256" key="6">
    <source>
        <dbReference type="ARBA" id="ARBA00035275"/>
    </source>
</evidence>
<comment type="caution">
    <text evidence="7">The sequence shown here is derived from an EMBL/GenBank/DDBJ whole genome shotgun (WGS) entry which is preliminary data.</text>
</comment>
<comment type="similarity">
    <text evidence="2">Belongs to the bacterial ribosomal protein bL33 family.</text>
</comment>
<dbReference type="GO" id="GO:0006412">
    <property type="term" value="P:translation"/>
    <property type="evidence" value="ECO:0007669"/>
    <property type="project" value="InterPro"/>
</dbReference>
<dbReference type="GO" id="GO:0005739">
    <property type="term" value="C:mitochondrion"/>
    <property type="evidence" value="ECO:0007669"/>
    <property type="project" value="UniProtKB-SubCell"/>
</dbReference>
<evidence type="ECO:0000256" key="2">
    <source>
        <dbReference type="ARBA" id="ARBA00007596"/>
    </source>
</evidence>
<dbReference type="STRING" id="1141098.A0A1Y2DPY9"/>
<proteinExistence type="inferred from homology"/>
<gene>
    <name evidence="7" type="ORF">BCR38DRAFT_439971</name>
</gene>
<evidence type="ECO:0000256" key="1">
    <source>
        <dbReference type="ARBA" id="ARBA00004173"/>
    </source>
</evidence>
<keyword evidence="8" id="KW-1185">Reference proteome</keyword>
<evidence type="ECO:0000313" key="8">
    <source>
        <dbReference type="Proteomes" id="UP000193689"/>
    </source>
</evidence>
<evidence type="ECO:0000256" key="3">
    <source>
        <dbReference type="ARBA" id="ARBA00022980"/>
    </source>
</evidence>
<feature type="non-terminal residue" evidence="7">
    <location>
        <position position="63"/>
    </location>
</feature>
<dbReference type="EMBL" id="MCFJ01000010">
    <property type="protein sequence ID" value="ORY61363.1"/>
    <property type="molecule type" value="Genomic_DNA"/>
</dbReference>
<dbReference type="PANTHER" id="PTHR47037">
    <property type="entry name" value="39S RIBOSOMAL PROTEIN L33, MITOCHONDRIAL"/>
    <property type="match status" value="1"/>
</dbReference>
<dbReference type="OrthoDB" id="275534at2759"/>
<protein>
    <recommendedName>
        <fullName evidence="6">Large ribosomal subunit protein bL33m</fullName>
    </recommendedName>
</protein>
<keyword evidence="5" id="KW-0687">Ribonucleoprotein</keyword>
<dbReference type="GO" id="GO:0005840">
    <property type="term" value="C:ribosome"/>
    <property type="evidence" value="ECO:0007669"/>
    <property type="project" value="UniProtKB-KW"/>
</dbReference>
<dbReference type="SUPFAM" id="SSF57829">
    <property type="entry name" value="Zn-binding ribosomal proteins"/>
    <property type="match status" value="1"/>
</dbReference>
<dbReference type="Proteomes" id="UP000193689">
    <property type="component" value="Unassembled WGS sequence"/>
</dbReference>
<dbReference type="InterPro" id="IPR038584">
    <property type="entry name" value="Ribosomal_bL33_sf"/>
</dbReference>
<organism evidence="7 8">
    <name type="scientific">Pseudomassariella vexata</name>
    <dbReference type="NCBI Taxonomy" id="1141098"/>
    <lineage>
        <taxon>Eukaryota</taxon>
        <taxon>Fungi</taxon>
        <taxon>Dikarya</taxon>
        <taxon>Ascomycota</taxon>
        <taxon>Pezizomycotina</taxon>
        <taxon>Sordariomycetes</taxon>
        <taxon>Xylariomycetidae</taxon>
        <taxon>Amphisphaeriales</taxon>
        <taxon>Pseudomassariaceae</taxon>
        <taxon>Pseudomassariella</taxon>
    </lineage>
</organism>